<reference evidence="2" key="1">
    <citation type="submission" date="2018-06" db="EMBL/GenBank/DDBJ databases">
        <authorList>
            <person name="Zhirakovskaya E."/>
        </authorList>
    </citation>
    <scope>NUCLEOTIDE SEQUENCE</scope>
</reference>
<accession>A0A3B0S9A8</accession>
<gene>
    <name evidence="2" type="ORF">MNBD_ACTINO01-2000</name>
</gene>
<dbReference type="EMBL" id="UOEI01000344">
    <property type="protein sequence ID" value="VAW02885.1"/>
    <property type="molecule type" value="Genomic_DNA"/>
</dbReference>
<dbReference type="AlphaFoldDB" id="A0A3B0S9A8"/>
<sequence>MFDTKMILRSLVLVVAMGMVAAACAATQDDGAVTGDDSPRNTATCPEGTVDCNDTPTDGAEPPGPPGGDGQSGMLVDGGLSVADAIAYKGSEVVAVQGFVVIQDGAARLCDALAESFPPQCGQAGIVIVNPQDLPDMVLVEEGTTQWTDDTIFVLGYIDGGELTIASNVNAADTPQASTDGGIRAIQIDGVWVFEYTPNSGMTALHSGTPQIIDGCLVIDDTIVVWDSAKLDEAAAAISAAKAGESPQLLIAGGGLSLDEGTDPSQIPDAITEKCPTRAVWFAAP</sequence>
<protein>
    <submittedName>
        <fullName evidence="2">Uncharacterized protein</fullName>
    </submittedName>
</protein>
<evidence type="ECO:0000256" key="1">
    <source>
        <dbReference type="SAM" id="MobiDB-lite"/>
    </source>
</evidence>
<evidence type="ECO:0000313" key="2">
    <source>
        <dbReference type="EMBL" id="VAW02885.1"/>
    </source>
</evidence>
<proteinExistence type="predicted"/>
<organism evidence="2">
    <name type="scientific">hydrothermal vent metagenome</name>
    <dbReference type="NCBI Taxonomy" id="652676"/>
    <lineage>
        <taxon>unclassified sequences</taxon>
        <taxon>metagenomes</taxon>
        <taxon>ecological metagenomes</taxon>
    </lineage>
</organism>
<name>A0A3B0S9A8_9ZZZZ</name>
<dbReference type="PROSITE" id="PS51257">
    <property type="entry name" value="PROKAR_LIPOPROTEIN"/>
    <property type="match status" value="1"/>
</dbReference>
<feature type="region of interest" description="Disordered" evidence="1">
    <location>
        <begin position="30"/>
        <end position="74"/>
    </location>
</feature>